<dbReference type="GO" id="GO:0000166">
    <property type="term" value="F:nucleotide binding"/>
    <property type="evidence" value="ECO:0007669"/>
    <property type="project" value="InterPro"/>
</dbReference>
<keyword evidence="4" id="KW-1185">Reference proteome</keyword>
<evidence type="ECO:0000259" key="2">
    <source>
        <dbReference type="Pfam" id="PF22725"/>
    </source>
</evidence>
<proteinExistence type="predicted"/>
<dbReference type="Pfam" id="PF01408">
    <property type="entry name" value="GFO_IDH_MocA"/>
    <property type="match status" value="1"/>
</dbReference>
<dbReference type="InterPro" id="IPR055170">
    <property type="entry name" value="GFO_IDH_MocA-like_dom"/>
</dbReference>
<name>A0A1M4SS93_9BACT</name>
<dbReference type="PANTHER" id="PTHR43377:SF1">
    <property type="entry name" value="BILIVERDIN REDUCTASE A"/>
    <property type="match status" value="1"/>
</dbReference>
<dbReference type="SUPFAM" id="SSF55347">
    <property type="entry name" value="Glyceraldehyde-3-phosphate dehydrogenase-like, C-terminal domain"/>
    <property type="match status" value="1"/>
</dbReference>
<gene>
    <name evidence="3" type="ORF">SAMN05444274_101131</name>
</gene>
<dbReference type="STRING" id="1484053.SAMN05444274_101131"/>
<evidence type="ECO:0000313" key="4">
    <source>
        <dbReference type="Proteomes" id="UP000184164"/>
    </source>
</evidence>
<feature type="domain" description="Gfo/Idh/MocA-like oxidoreductase N-terminal" evidence="1">
    <location>
        <begin position="5"/>
        <end position="122"/>
    </location>
</feature>
<dbReference type="Gene3D" id="3.30.360.10">
    <property type="entry name" value="Dihydrodipicolinate Reductase, domain 2"/>
    <property type="match status" value="1"/>
</dbReference>
<reference evidence="3 4" key="1">
    <citation type="submission" date="2016-11" db="EMBL/GenBank/DDBJ databases">
        <authorList>
            <person name="Jaros S."/>
            <person name="Januszkiewicz K."/>
            <person name="Wedrychowicz H."/>
        </authorList>
    </citation>
    <scope>NUCLEOTIDE SEQUENCE [LARGE SCALE GENOMIC DNA]</scope>
    <source>
        <strain evidence="3 4">DSM 26910</strain>
    </source>
</reference>
<dbReference type="EMBL" id="FQUM01000001">
    <property type="protein sequence ID" value="SHE35133.1"/>
    <property type="molecule type" value="Genomic_DNA"/>
</dbReference>
<dbReference type="InterPro" id="IPR036291">
    <property type="entry name" value="NAD(P)-bd_dom_sf"/>
</dbReference>
<dbReference type="Pfam" id="PF22725">
    <property type="entry name" value="GFO_IDH_MocA_C3"/>
    <property type="match status" value="1"/>
</dbReference>
<accession>A0A1M4SS93</accession>
<evidence type="ECO:0000259" key="1">
    <source>
        <dbReference type="Pfam" id="PF01408"/>
    </source>
</evidence>
<dbReference type="AlphaFoldDB" id="A0A1M4SS93"/>
<protein>
    <submittedName>
        <fullName evidence="3">Predicted dehydrogenase</fullName>
    </submittedName>
</protein>
<organism evidence="3 4">
    <name type="scientific">Mariniphaga anaerophila</name>
    <dbReference type="NCBI Taxonomy" id="1484053"/>
    <lineage>
        <taxon>Bacteria</taxon>
        <taxon>Pseudomonadati</taxon>
        <taxon>Bacteroidota</taxon>
        <taxon>Bacteroidia</taxon>
        <taxon>Marinilabiliales</taxon>
        <taxon>Prolixibacteraceae</taxon>
        <taxon>Mariniphaga</taxon>
    </lineage>
</organism>
<dbReference type="InterPro" id="IPR051450">
    <property type="entry name" value="Gfo/Idh/MocA_Oxidoreductases"/>
</dbReference>
<dbReference type="Gene3D" id="3.40.50.720">
    <property type="entry name" value="NAD(P)-binding Rossmann-like Domain"/>
    <property type="match status" value="1"/>
</dbReference>
<dbReference type="InterPro" id="IPR000683">
    <property type="entry name" value="Gfo/Idh/MocA-like_OxRdtase_N"/>
</dbReference>
<evidence type="ECO:0000313" key="3">
    <source>
        <dbReference type="EMBL" id="SHE35133.1"/>
    </source>
</evidence>
<feature type="domain" description="GFO/IDH/MocA-like oxidoreductase" evidence="2">
    <location>
        <begin position="133"/>
        <end position="258"/>
    </location>
</feature>
<dbReference type="OrthoDB" id="9795543at2"/>
<dbReference type="Proteomes" id="UP000184164">
    <property type="component" value="Unassembled WGS sequence"/>
</dbReference>
<dbReference type="SUPFAM" id="SSF51735">
    <property type="entry name" value="NAD(P)-binding Rossmann-fold domains"/>
    <property type="match status" value="1"/>
</dbReference>
<sequence length="336" mass="36717">MKKYNVGIIGYGWAAGAHIDAINNTSLGQVTAVCSSRRLDPTAIGATHGGAIKCYTRMEEMLADPAIDAVSICSYPALHAQQAIMAAQAGKHIIIEKPLAMNWEECLAVEKAVKAAGVNVCVCFECRFSSQLLTIKAIIDQGLLGDIHYGEVDYFHGIGPWYGQYRWNTQKESGGSSLLSAGCHAMDALLLCMGSEFESVQSYSAYSSNKDFEKYEYPTSSVSIVKFKNGSVGKVASVIDCLQPYYFHFHLVGSEGTLLDNKFYSTKINGLDKGKWSTLSMKMLDSGDVSDHPYQVQFEEFFKSIEAGKEMPLTGLNDAIKTHELIFAADKSAESQ</sequence>
<dbReference type="PANTHER" id="PTHR43377">
    <property type="entry name" value="BILIVERDIN REDUCTASE A"/>
    <property type="match status" value="1"/>
</dbReference>